<dbReference type="STRING" id="1611254.A0A2G5VFR4"/>
<proteinExistence type="inferred from homology"/>
<evidence type="ECO:0000256" key="9">
    <source>
        <dbReference type="ARBA" id="ARBA00023065"/>
    </source>
</evidence>
<feature type="region of interest" description="Disordered" evidence="13">
    <location>
        <begin position="418"/>
        <end position="438"/>
    </location>
</feature>
<keyword evidence="3 12" id="KW-0813">Transport</keyword>
<organism evidence="14 15">
    <name type="scientific">Caenorhabditis nigoni</name>
    <dbReference type="NCBI Taxonomy" id="1611254"/>
    <lineage>
        <taxon>Eukaryota</taxon>
        <taxon>Metazoa</taxon>
        <taxon>Ecdysozoa</taxon>
        <taxon>Nematoda</taxon>
        <taxon>Chromadorea</taxon>
        <taxon>Rhabditida</taxon>
        <taxon>Rhabditina</taxon>
        <taxon>Rhabditomorpha</taxon>
        <taxon>Rhabditoidea</taxon>
        <taxon>Rhabditidae</taxon>
        <taxon>Peloderinae</taxon>
        <taxon>Caenorhabditis</taxon>
    </lineage>
</organism>
<dbReference type="EMBL" id="PDUG01000001">
    <property type="protein sequence ID" value="PIC50446.1"/>
    <property type="molecule type" value="Genomic_DNA"/>
</dbReference>
<dbReference type="GO" id="GO:0034220">
    <property type="term" value="P:monoatomic ion transmembrane transport"/>
    <property type="evidence" value="ECO:0007669"/>
    <property type="project" value="UniProtKB-KW"/>
</dbReference>
<dbReference type="GO" id="GO:0005886">
    <property type="term" value="C:plasma membrane"/>
    <property type="evidence" value="ECO:0007669"/>
    <property type="project" value="UniProtKB-SubCell"/>
</dbReference>
<dbReference type="Proteomes" id="UP000230233">
    <property type="component" value="Chromosome I"/>
</dbReference>
<comment type="function">
    <text evidence="12">Structural component of the gap junctions.</text>
</comment>
<dbReference type="PROSITE" id="PS51013">
    <property type="entry name" value="PANNEXIN"/>
    <property type="match status" value="1"/>
</dbReference>
<evidence type="ECO:0000256" key="6">
    <source>
        <dbReference type="ARBA" id="ARBA00022868"/>
    </source>
</evidence>
<comment type="subcellular location">
    <subcellularLocation>
        <location evidence="1">Cell junction</location>
        <location evidence="1">Gap junction</location>
    </subcellularLocation>
    <subcellularLocation>
        <location evidence="2 12">Cell membrane</location>
        <topology evidence="2 12">Multi-pass membrane protein</topology>
    </subcellularLocation>
</comment>
<reference evidence="15" key="1">
    <citation type="submission" date="2017-10" db="EMBL/GenBank/DDBJ databases">
        <title>Rapid genome shrinkage in a self-fertile nematode reveals novel sperm competition proteins.</title>
        <authorList>
            <person name="Yin D."/>
            <person name="Schwarz E.M."/>
            <person name="Thomas C.G."/>
            <person name="Felde R.L."/>
            <person name="Korf I.F."/>
            <person name="Cutter A.D."/>
            <person name="Schartner C.M."/>
            <person name="Ralston E.J."/>
            <person name="Meyer B.J."/>
            <person name="Haag E.S."/>
        </authorList>
    </citation>
    <scope>NUCLEOTIDE SEQUENCE [LARGE SCALE GENOMIC DNA]</scope>
    <source>
        <strain evidence="15">JU1422</strain>
    </source>
</reference>
<evidence type="ECO:0000256" key="2">
    <source>
        <dbReference type="ARBA" id="ARBA00004651"/>
    </source>
</evidence>
<dbReference type="AlphaFoldDB" id="A0A2G5VFR4"/>
<feature type="transmembrane region" description="Helical" evidence="12">
    <location>
        <begin position="269"/>
        <end position="293"/>
    </location>
</feature>
<accession>A0A2G5VFR4</accession>
<keyword evidence="7" id="KW-0965">Cell junction</keyword>
<feature type="transmembrane region" description="Helical" evidence="12">
    <location>
        <begin position="27"/>
        <end position="46"/>
    </location>
</feature>
<dbReference type="GO" id="GO:0005243">
    <property type="term" value="F:gap junction channel activity"/>
    <property type="evidence" value="ECO:0007669"/>
    <property type="project" value="TreeGrafter"/>
</dbReference>
<evidence type="ECO:0000256" key="1">
    <source>
        <dbReference type="ARBA" id="ARBA00004610"/>
    </source>
</evidence>
<feature type="compositionally biased region" description="Polar residues" evidence="13">
    <location>
        <begin position="419"/>
        <end position="428"/>
    </location>
</feature>
<dbReference type="InterPro" id="IPR000990">
    <property type="entry name" value="Innexin"/>
</dbReference>
<dbReference type="GO" id="GO:0005921">
    <property type="term" value="C:gap junction"/>
    <property type="evidence" value="ECO:0007669"/>
    <property type="project" value="UniProtKB-SubCell"/>
</dbReference>
<keyword evidence="9 12" id="KW-0406">Ion transport</keyword>
<keyword evidence="6" id="KW-0303">Gap junction</keyword>
<keyword evidence="5 12" id="KW-0812">Transmembrane</keyword>
<evidence type="ECO:0000256" key="5">
    <source>
        <dbReference type="ARBA" id="ARBA00022692"/>
    </source>
</evidence>
<comment type="similarity">
    <text evidence="12">Belongs to the pannexin family.</text>
</comment>
<evidence type="ECO:0000313" key="14">
    <source>
        <dbReference type="EMBL" id="PIC50446.1"/>
    </source>
</evidence>
<keyword evidence="8 12" id="KW-1133">Transmembrane helix</keyword>
<keyword evidence="11 12" id="KW-0407">Ion channel</keyword>
<dbReference type="OrthoDB" id="5867527at2759"/>
<dbReference type="PANTHER" id="PTHR11893">
    <property type="entry name" value="INNEXIN"/>
    <property type="match status" value="1"/>
</dbReference>
<name>A0A2G5VFR4_9PELO</name>
<gene>
    <name evidence="14" type="primary">Cni-inx-20</name>
    <name evidence="14" type="synonym">Cnig_chr_I.g1335</name>
    <name evidence="12" type="synonym">inx</name>
    <name evidence="14" type="ORF">B9Z55_001335</name>
</gene>
<sequence>MVFAEIVGTLSFLQPQADDDIFDRLHYYYTTTFLLLTAVLISLKMFGGRPIECWLPAEYKSSWEDYTEMYCWARNTYVTAFEDDNLPEVVNREYTMVSYYQWVPFFLVYVAFSFYAPCLLWRLFYDKSGIRLKDIMAFANDKANVVPAQRQANIRGLSAHLSSVFKHRFRIGEKHPYHHKVFKIFNVRYYESYLTYLYLGIKGMFLMNVLMQMYFMSRFLELDSHRYYGYGILYDLIMGRGWKESSNFPVVTYCDMQIRILGHVQRHTIFFILWLWYTLLSFISFGSILSWIFGSIPFNQRRQFVARRLELADVNFEKSRYKHELDEFVRDYIKIDGIFVLKMITIHSGILMCTDIVDQMWDQYLEESGNQVIREIIDEKSFGDDYDRSASAGGLSIDPGIRRKTSVLVPLMSREDLNVDQSPTTPTPQFLRPPSSRMTANEQERRDLFVKAYRKYYKFCKRCESYEYRNDLPRFGYNDRITMQMMDQKYKNASLEKLESVLIEIQRAENVLRGNEAIQFPFEIFIDPEEILESFGTSGNLLRGHADIKDLRNLSRKKVKKK</sequence>
<evidence type="ECO:0000256" key="12">
    <source>
        <dbReference type="RuleBase" id="RU010713"/>
    </source>
</evidence>
<dbReference type="PANTHER" id="PTHR11893:SF44">
    <property type="entry name" value="INNEXIN"/>
    <property type="match status" value="1"/>
</dbReference>
<evidence type="ECO:0000256" key="3">
    <source>
        <dbReference type="ARBA" id="ARBA00022448"/>
    </source>
</evidence>
<evidence type="ECO:0000313" key="15">
    <source>
        <dbReference type="Proteomes" id="UP000230233"/>
    </source>
</evidence>
<evidence type="ECO:0000256" key="4">
    <source>
        <dbReference type="ARBA" id="ARBA00022475"/>
    </source>
</evidence>
<comment type="caution">
    <text evidence="14">The sequence shown here is derived from an EMBL/GenBank/DDBJ whole genome shotgun (WGS) entry which is preliminary data.</text>
</comment>
<feature type="transmembrane region" description="Helical" evidence="12">
    <location>
        <begin position="102"/>
        <end position="124"/>
    </location>
</feature>
<feature type="transmembrane region" description="Helical" evidence="12">
    <location>
        <begin position="196"/>
        <end position="216"/>
    </location>
</feature>
<evidence type="ECO:0000256" key="11">
    <source>
        <dbReference type="ARBA" id="ARBA00023303"/>
    </source>
</evidence>
<protein>
    <recommendedName>
        <fullName evidence="12">Innexin</fullName>
    </recommendedName>
</protein>
<dbReference type="PRINTS" id="PR01262">
    <property type="entry name" value="INNEXIN"/>
</dbReference>
<keyword evidence="15" id="KW-1185">Reference proteome</keyword>
<evidence type="ECO:0000256" key="13">
    <source>
        <dbReference type="SAM" id="MobiDB-lite"/>
    </source>
</evidence>
<evidence type="ECO:0000256" key="10">
    <source>
        <dbReference type="ARBA" id="ARBA00023136"/>
    </source>
</evidence>
<dbReference type="Pfam" id="PF00876">
    <property type="entry name" value="Innexin"/>
    <property type="match status" value="1"/>
</dbReference>
<evidence type="ECO:0000256" key="7">
    <source>
        <dbReference type="ARBA" id="ARBA00022949"/>
    </source>
</evidence>
<evidence type="ECO:0000256" key="8">
    <source>
        <dbReference type="ARBA" id="ARBA00022989"/>
    </source>
</evidence>
<keyword evidence="4" id="KW-1003">Cell membrane</keyword>
<keyword evidence="10 12" id="KW-0472">Membrane</keyword>